<dbReference type="GO" id="GO:0005634">
    <property type="term" value="C:nucleus"/>
    <property type="evidence" value="ECO:0007669"/>
    <property type="project" value="UniProtKB-SubCell"/>
</dbReference>
<dbReference type="GO" id="GO:0006351">
    <property type="term" value="P:DNA-templated transcription"/>
    <property type="evidence" value="ECO:0007669"/>
    <property type="project" value="InterPro"/>
</dbReference>
<dbReference type="GO" id="GO:0008270">
    <property type="term" value="F:zinc ion binding"/>
    <property type="evidence" value="ECO:0007669"/>
    <property type="project" value="InterPro"/>
</dbReference>
<keyword evidence="9" id="KW-1185">Reference proteome</keyword>
<proteinExistence type="predicted"/>
<feature type="compositionally biased region" description="Low complexity" evidence="6">
    <location>
        <begin position="48"/>
        <end position="58"/>
    </location>
</feature>
<keyword evidence="2" id="KW-0805">Transcription regulation</keyword>
<evidence type="ECO:0000256" key="1">
    <source>
        <dbReference type="ARBA" id="ARBA00004123"/>
    </source>
</evidence>
<keyword evidence="3" id="KW-0238">DNA-binding</keyword>
<dbReference type="RefSeq" id="XP_024662608.1">
    <property type="nucleotide sequence ID" value="XM_024806840.1"/>
</dbReference>
<dbReference type="CDD" id="cd12148">
    <property type="entry name" value="fungal_TF_MHR"/>
    <property type="match status" value="1"/>
</dbReference>
<feature type="region of interest" description="Disordered" evidence="6">
    <location>
        <begin position="1"/>
        <end position="20"/>
    </location>
</feature>
<dbReference type="SMART" id="SM00906">
    <property type="entry name" value="Fungal_trans"/>
    <property type="match status" value="1"/>
</dbReference>
<dbReference type="GeneID" id="36514031"/>
<evidence type="ECO:0000313" key="8">
    <source>
        <dbReference type="EMBL" id="PRT52662.1"/>
    </source>
</evidence>
<feature type="region of interest" description="Disordered" evidence="6">
    <location>
        <begin position="43"/>
        <end position="86"/>
    </location>
</feature>
<dbReference type="InterPro" id="IPR050987">
    <property type="entry name" value="AtrR-like"/>
</dbReference>
<comment type="subcellular location">
    <subcellularLocation>
        <location evidence="1">Nucleus</location>
    </subcellularLocation>
</comment>
<accession>A0A2T0FCD1</accession>
<evidence type="ECO:0000256" key="4">
    <source>
        <dbReference type="ARBA" id="ARBA00023163"/>
    </source>
</evidence>
<name>A0A2T0FCD1_9ASCO</name>
<evidence type="ECO:0000256" key="5">
    <source>
        <dbReference type="ARBA" id="ARBA00023242"/>
    </source>
</evidence>
<sequence>MCVYTQPRRRKLVNTPKRSGTATRLDRIESLIYAIAQQNGVDLPGYPNNGSAAASSDNSDGESDDANQDDCEDSLDESDSMGSRPNALASLGDNCSMLKEVNDDGHFYTHALSGTFLSQNSLKWLENKIDDPALFERLRASIQSLFVQQQHRLHLYSENILNPMALDLEFLRSALRYFAAANIPFINVLLTPREAEEYSKSKWDALSLSDRFLACSATSLMAFWMGRDEVSMDLKYSQEYLQRQSRLFMSHAGKYAQTLTLAVPSTAKIRGYAMFVMALDKLQMPPATSFYSMLTMNLAMIMGMNRTETYRGMSEEAKERRKIVWWLVYVLERDMAIKMGRPPMIPDSEISVEMLDRREGNIQNVCISNFIHLARIYSKVYRKLFAVPAQTKSRSQHFLDIISLSHELDAWKEKLPPNLQITENGDFVTDSNSISDMTTKKLVIWIHTCYYEVSTTIHRIPAFSTSAVQAFLKRQQDPNRAAASASQPSGSTPTEISLSDEDMAILLNARDVCRDGARQILRCAKHISAVGCGSLVSGSILFLTSAFITLFATNMTDPLGPSSIADRELMQEYVPLFSMQKLDYMYGQHPVSEFWSVIVEILHRYQIQAARGDSDELKEEGKPDAEVTPPVAPINNHPNVPPYPGFSSSDPNSLRPNHQLPHEQANEQQLPAHGQFNSNDPWVHDSILLDPQVEGNVNWLMRDAYDGIFQQPGETNTPNFGELASDMYMMSGFYGV</sequence>
<dbReference type="OrthoDB" id="4096504at2759"/>
<dbReference type="PANTHER" id="PTHR46910">
    <property type="entry name" value="TRANSCRIPTION FACTOR PDR1"/>
    <property type="match status" value="1"/>
</dbReference>
<feature type="compositionally biased region" description="Basic and acidic residues" evidence="6">
    <location>
        <begin position="612"/>
        <end position="625"/>
    </location>
</feature>
<dbReference type="GO" id="GO:0003677">
    <property type="term" value="F:DNA binding"/>
    <property type="evidence" value="ECO:0007669"/>
    <property type="project" value="UniProtKB-KW"/>
</dbReference>
<dbReference type="EMBL" id="NDIQ01000001">
    <property type="protein sequence ID" value="PRT52662.1"/>
    <property type="molecule type" value="Genomic_DNA"/>
</dbReference>
<comment type="caution">
    <text evidence="8">The sequence shown here is derived from an EMBL/GenBank/DDBJ whole genome shotgun (WGS) entry which is preliminary data.</text>
</comment>
<dbReference type="PANTHER" id="PTHR46910:SF37">
    <property type="entry name" value="ZN(II)2CYS6 TRANSCRIPTION FACTOR (EUROFUNG)"/>
    <property type="match status" value="1"/>
</dbReference>
<keyword evidence="5" id="KW-0539">Nucleus</keyword>
<organism evidence="8 9">
    <name type="scientific">Wickerhamiella sorbophila</name>
    <dbReference type="NCBI Taxonomy" id="45607"/>
    <lineage>
        <taxon>Eukaryota</taxon>
        <taxon>Fungi</taxon>
        <taxon>Dikarya</taxon>
        <taxon>Ascomycota</taxon>
        <taxon>Saccharomycotina</taxon>
        <taxon>Dipodascomycetes</taxon>
        <taxon>Dipodascales</taxon>
        <taxon>Trichomonascaceae</taxon>
        <taxon>Wickerhamiella</taxon>
    </lineage>
</organism>
<reference evidence="8 9" key="1">
    <citation type="submission" date="2017-04" db="EMBL/GenBank/DDBJ databases">
        <title>Genome sequencing of [Candida] sorbophila.</title>
        <authorList>
            <person name="Ahn J.O."/>
        </authorList>
    </citation>
    <scope>NUCLEOTIDE SEQUENCE [LARGE SCALE GENOMIC DNA]</scope>
    <source>
        <strain evidence="8 9">DS02</strain>
    </source>
</reference>
<evidence type="ECO:0000256" key="6">
    <source>
        <dbReference type="SAM" id="MobiDB-lite"/>
    </source>
</evidence>
<feature type="compositionally biased region" description="Acidic residues" evidence="6">
    <location>
        <begin position="59"/>
        <end position="79"/>
    </location>
</feature>
<dbReference type="AlphaFoldDB" id="A0A2T0FCD1"/>
<evidence type="ECO:0000259" key="7">
    <source>
        <dbReference type="SMART" id="SM00906"/>
    </source>
</evidence>
<evidence type="ECO:0000256" key="2">
    <source>
        <dbReference type="ARBA" id="ARBA00023015"/>
    </source>
</evidence>
<feature type="region of interest" description="Disordered" evidence="6">
    <location>
        <begin position="612"/>
        <end position="659"/>
    </location>
</feature>
<feature type="compositionally biased region" description="Polar residues" evidence="6">
    <location>
        <begin position="646"/>
        <end position="656"/>
    </location>
</feature>
<feature type="domain" description="Xylanolytic transcriptional activator regulatory" evidence="7">
    <location>
        <begin position="288"/>
        <end position="361"/>
    </location>
</feature>
<protein>
    <submittedName>
        <fullName evidence="8">Putative transcriptional regulatory protein C3C7.04</fullName>
    </submittedName>
</protein>
<evidence type="ECO:0000256" key="3">
    <source>
        <dbReference type="ARBA" id="ARBA00023125"/>
    </source>
</evidence>
<dbReference type="Proteomes" id="UP000238350">
    <property type="component" value="Unassembled WGS sequence"/>
</dbReference>
<keyword evidence="4" id="KW-0804">Transcription</keyword>
<gene>
    <name evidence="8" type="ORF">B9G98_00282</name>
</gene>
<dbReference type="Pfam" id="PF04082">
    <property type="entry name" value="Fungal_trans"/>
    <property type="match status" value="1"/>
</dbReference>
<dbReference type="GO" id="GO:0003700">
    <property type="term" value="F:DNA-binding transcription factor activity"/>
    <property type="evidence" value="ECO:0007669"/>
    <property type="project" value="InterPro"/>
</dbReference>
<evidence type="ECO:0000313" key="9">
    <source>
        <dbReference type="Proteomes" id="UP000238350"/>
    </source>
</evidence>
<dbReference type="STRING" id="45607.A0A2T0FCD1"/>
<dbReference type="InterPro" id="IPR007219">
    <property type="entry name" value="XnlR_reg_dom"/>
</dbReference>